<evidence type="ECO:0000256" key="3">
    <source>
        <dbReference type="ARBA" id="ARBA00022806"/>
    </source>
</evidence>
<feature type="domain" description="UvrD-like helicase C-terminal" evidence="5">
    <location>
        <begin position="1"/>
        <end position="238"/>
    </location>
</feature>
<sequence length="238" mass="27453">YEKNMTAERGDGEDVSLISVASREAQYMYLLDVAKTAKTETAFLYRDNESAIVLVDLFLRNNVQFKLRKPEMNFFEVHIVKDIVAFLSLAINNHDARQLDQICNKGILYLKEKQRYWAIQNCYKKHISVFDAIDEQMQYVAPCYRNRSSQFRDIITEVSKASPVKAISILLESGYEAYLSEKHFDTGKIEILQILAKQEPTIEGFLNRLRDLERLLKQGLLPNMKAQSSSQQSIQAKA</sequence>
<accession>K1U0Q6</accession>
<proteinExistence type="predicted"/>
<dbReference type="InterPro" id="IPR027417">
    <property type="entry name" value="P-loop_NTPase"/>
</dbReference>
<protein>
    <submittedName>
        <fullName evidence="6">REP family ATP-dependent DNA helicase</fullName>
    </submittedName>
</protein>
<keyword evidence="4" id="KW-0067">ATP-binding</keyword>
<feature type="non-terminal residue" evidence="6">
    <location>
        <position position="1"/>
    </location>
</feature>
<reference evidence="6" key="1">
    <citation type="journal article" date="2013" name="Environ. Microbiol.">
        <title>Microbiota from the distal guts of lean and obese adolescents exhibit partial functional redundancy besides clear differences in community structure.</title>
        <authorList>
            <person name="Ferrer M."/>
            <person name="Ruiz A."/>
            <person name="Lanza F."/>
            <person name="Haange S.B."/>
            <person name="Oberbach A."/>
            <person name="Till H."/>
            <person name="Bargiela R."/>
            <person name="Campoy C."/>
            <person name="Segura M.T."/>
            <person name="Richter M."/>
            <person name="von Bergen M."/>
            <person name="Seifert J."/>
            <person name="Suarez A."/>
        </authorList>
    </citation>
    <scope>NUCLEOTIDE SEQUENCE</scope>
</reference>
<dbReference type="GO" id="GO:0005524">
    <property type="term" value="F:ATP binding"/>
    <property type="evidence" value="ECO:0007669"/>
    <property type="project" value="UniProtKB-KW"/>
</dbReference>
<keyword evidence="3 6" id="KW-0347">Helicase</keyword>
<dbReference type="SUPFAM" id="SSF52540">
    <property type="entry name" value="P-loop containing nucleoside triphosphate hydrolases"/>
    <property type="match status" value="1"/>
</dbReference>
<name>K1U0Q6_9ZZZZ</name>
<evidence type="ECO:0000256" key="4">
    <source>
        <dbReference type="ARBA" id="ARBA00022840"/>
    </source>
</evidence>
<dbReference type="Gene3D" id="3.40.50.300">
    <property type="entry name" value="P-loop containing nucleotide triphosphate hydrolases"/>
    <property type="match status" value="1"/>
</dbReference>
<dbReference type="Gene3D" id="1.10.486.10">
    <property type="entry name" value="PCRA, domain 4"/>
    <property type="match status" value="1"/>
</dbReference>
<dbReference type="AlphaFoldDB" id="K1U0Q6"/>
<comment type="caution">
    <text evidence="6">The sequence shown here is derived from an EMBL/GenBank/DDBJ whole genome shotgun (WGS) entry which is preliminary data.</text>
</comment>
<gene>
    <name evidence="6" type="ORF">OBE_03144</name>
</gene>
<keyword evidence="2" id="KW-0378">Hydrolase</keyword>
<dbReference type="PROSITE" id="PS51217">
    <property type="entry name" value="UVRD_HELICASE_CTER"/>
    <property type="match status" value="1"/>
</dbReference>
<dbReference type="GO" id="GO:0016787">
    <property type="term" value="F:hydrolase activity"/>
    <property type="evidence" value="ECO:0007669"/>
    <property type="project" value="UniProtKB-KW"/>
</dbReference>
<dbReference type="Pfam" id="PF13361">
    <property type="entry name" value="UvrD_C"/>
    <property type="match status" value="1"/>
</dbReference>
<evidence type="ECO:0000259" key="5">
    <source>
        <dbReference type="PROSITE" id="PS51217"/>
    </source>
</evidence>
<evidence type="ECO:0000313" key="6">
    <source>
        <dbReference type="EMBL" id="EKC71935.1"/>
    </source>
</evidence>
<dbReference type="InterPro" id="IPR014017">
    <property type="entry name" value="DNA_helicase_UvrD-like_C"/>
</dbReference>
<organism evidence="6">
    <name type="scientific">human gut metagenome</name>
    <dbReference type="NCBI Taxonomy" id="408170"/>
    <lineage>
        <taxon>unclassified sequences</taxon>
        <taxon>metagenomes</taxon>
        <taxon>organismal metagenomes</taxon>
    </lineage>
</organism>
<keyword evidence="1" id="KW-0547">Nucleotide-binding</keyword>
<dbReference type="GO" id="GO:0004386">
    <property type="term" value="F:helicase activity"/>
    <property type="evidence" value="ECO:0007669"/>
    <property type="project" value="UniProtKB-KW"/>
</dbReference>
<evidence type="ECO:0000256" key="2">
    <source>
        <dbReference type="ARBA" id="ARBA00022801"/>
    </source>
</evidence>
<evidence type="ECO:0000256" key="1">
    <source>
        <dbReference type="ARBA" id="ARBA00022741"/>
    </source>
</evidence>
<dbReference type="EMBL" id="AJWZ01002083">
    <property type="protein sequence ID" value="EKC71935.1"/>
    <property type="molecule type" value="Genomic_DNA"/>
</dbReference>